<dbReference type="EMBL" id="MN740401">
    <property type="protein sequence ID" value="QHU04610.1"/>
    <property type="molecule type" value="Genomic_DNA"/>
</dbReference>
<organism evidence="2">
    <name type="scientific">viral metagenome</name>
    <dbReference type="NCBI Taxonomy" id="1070528"/>
    <lineage>
        <taxon>unclassified sequences</taxon>
        <taxon>metagenomes</taxon>
        <taxon>organismal metagenomes</taxon>
    </lineage>
</organism>
<sequence>MDVVDQVKQVFVKSSKPQPTPDIKKSRRVLPKSKPAVRRATAHKTYPMGALKGTRQTRRAKLEPTNNPSKSPPMKDVRKTIRVLTPIGQQKKEQKVEEEGGTMPVARMRAELGKSGHGVSRKAPDDLVRQIWKAANLGGFLK</sequence>
<feature type="region of interest" description="Disordered" evidence="1">
    <location>
        <begin position="13"/>
        <end position="78"/>
    </location>
</feature>
<proteinExistence type="predicted"/>
<dbReference type="AlphaFoldDB" id="A0A6C0JIN5"/>
<feature type="compositionally biased region" description="Basic residues" evidence="1">
    <location>
        <begin position="25"/>
        <end position="42"/>
    </location>
</feature>
<name>A0A6C0JIN5_9ZZZZ</name>
<evidence type="ECO:0000313" key="2">
    <source>
        <dbReference type="EMBL" id="QHU04610.1"/>
    </source>
</evidence>
<accession>A0A6C0JIN5</accession>
<protein>
    <submittedName>
        <fullName evidence="2">Uncharacterized protein</fullName>
    </submittedName>
</protein>
<evidence type="ECO:0000256" key="1">
    <source>
        <dbReference type="SAM" id="MobiDB-lite"/>
    </source>
</evidence>
<reference evidence="2" key="1">
    <citation type="journal article" date="2020" name="Nature">
        <title>Giant virus diversity and host interactions through global metagenomics.</title>
        <authorList>
            <person name="Schulz F."/>
            <person name="Roux S."/>
            <person name="Paez-Espino D."/>
            <person name="Jungbluth S."/>
            <person name="Walsh D.A."/>
            <person name="Denef V.J."/>
            <person name="McMahon K.D."/>
            <person name="Konstantinidis K.T."/>
            <person name="Eloe-Fadrosh E.A."/>
            <person name="Kyrpides N.C."/>
            <person name="Woyke T."/>
        </authorList>
    </citation>
    <scope>NUCLEOTIDE SEQUENCE</scope>
    <source>
        <strain evidence="2">GVMAG-M-3300027708-51</strain>
    </source>
</reference>